<reference evidence="2 3" key="1">
    <citation type="journal article" name="Nat. Commun.">
        <title>Undinarchaeota illuminate DPANN phylogeny and the impact of gene transfer on archaeal evolution.</title>
        <authorList>
            <person name="Dombrowski N."/>
            <person name="Williams T.A."/>
            <person name="Sun J."/>
            <person name="Woodcroft B.J."/>
            <person name="Lee J.H."/>
            <person name="Minh B.Q."/>
            <person name="Rinke C."/>
            <person name="Spang A."/>
        </authorList>
    </citation>
    <scope>NUCLEOTIDE SEQUENCE [LARGE SCALE GENOMIC DNA]</scope>
    <source>
        <strain evidence="2">MAG_bin17</strain>
    </source>
</reference>
<sequence>MTGLIQYIGAAAGIVWIIHYIFYQQKEVIIHWEMTPRRMFYVVSHIIRKYWVKLVGKLVAKELLVGEAAFIGRGLTGRLSARYGTTVVGTDVAAKTGFISMNPQTMLIFLLLFFVIIELGLAYRSNKNIFREYKSLGKIGLEIFIIYSFADILATMMF</sequence>
<comment type="caution">
    <text evidence="2">The sequence shown here is derived from an EMBL/GenBank/DDBJ whole genome shotgun (WGS) entry which is preliminary data.</text>
</comment>
<feature type="transmembrane region" description="Helical" evidence="1">
    <location>
        <begin position="6"/>
        <end position="23"/>
    </location>
</feature>
<feature type="transmembrane region" description="Helical" evidence="1">
    <location>
        <begin position="135"/>
        <end position="154"/>
    </location>
</feature>
<feature type="transmembrane region" description="Helical" evidence="1">
    <location>
        <begin position="105"/>
        <end position="123"/>
    </location>
</feature>
<evidence type="ECO:0000313" key="2">
    <source>
        <dbReference type="EMBL" id="HIJ99819.1"/>
    </source>
</evidence>
<organism evidence="2 3">
    <name type="scientific">Candidatus Undinarchaeum marinum</name>
    <dbReference type="NCBI Taxonomy" id="2756141"/>
    <lineage>
        <taxon>Archaea</taxon>
        <taxon>Candidatus Undinarchaeota</taxon>
        <taxon>Candidatus Undinarchaeia</taxon>
        <taxon>Candidatus Undinarchaeales</taxon>
        <taxon>Candidatus Undinarchaeaceae</taxon>
        <taxon>Candidatus Undinarchaeum</taxon>
    </lineage>
</organism>
<name>A0A832V4A0_9ARCH</name>
<evidence type="ECO:0000256" key="1">
    <source>
        <dbReference type="SAM" id="Phobius"/>
    </source>
</evidence>
<protein>
    <submittedName>
        <fullName evidence="2">Uncharacterized protein</fullName>
    </submittedName>
</protein>
<dbReference type="AlphaFoldDB" id="A0A832V4A0"/>
<keyword evidence="1" id="KW-0812">Transmembrane</keyword>
<keyword evidence="1" id="KW-0472">Membrane</keyword>
<dbReference type="Proteomes" id="UP000604391">
    <property type="component" value="Unassembled WGS sequence"/>
</dbReference>
<proteinExistence type="predicted"/>
<dbReference type="EMBL" id="DVAD01000015">
    <property type="protein sequence ID" value="HIJ99819.1"/>
    <property type="molecule type" value="Genomic_DNA"/>
</dbReference>
<evidence type="ECO:0000313" key="3">
    <source>
        <dbReference type="Proteomes" id="UP000604391"/>
    </source>
</evidence>
<keyword evidence="3" id="KW-1185">Reference proteome</keyword>
<gene>
    <name evidence="2" type="ORF">H1011_03315</name>
</gene>
<keyword evidence="1" id="KW-1133">Transmembrane helix</keyword>
<accession>A0A832V4A0</accession>